<sequence length="208" mass="23275">MSIKTRFDVHKNFCIPSQFLLRLRADESDNSYTVHRSFEMQYQDILTIAIIFLPTALAAFMLMDFVAGLLHLVQQPRQAIALQPQTATSTCNAFGLEKGGRVLLQYSNWPTDKSGGFNPPSFFWDSPRITNSTQAIQEPITLDDPWALPIDELPICSTTHYPLPTLPTLLVLPPGKEQSKPPKRSKKTTAPISTGSPKRRGRPRKVAV</sequence>
<dbReference type="AlphaFoldDB" id="A0A2N6L6B3"/>
<evidence type="ECO:0000256" key="1">
    <source>
        <dbReference type="SAM" id="MobiDB-lite"/>
    </source>
</evidence>
<reference evidence="3 4" key="1">
    <citation type="submission" date="2017-07" db="EMBL/GenBank/DDBJ databases">
        <title>Genomes of Fischerella (Mastigocladus) sp. strains.</title>
        <authorList>
            <person name="Miller S.R."/>
        </authorList>
    </citation>
    <scope>NUCLEOTIDE SEQUENCE [LARGE SCALE GENOMIC DNA]</scope>
    <source>
        <strain evidence="3 4">CCMEE 5318</strain>
    </source>
</reference>
<gene>
    <name evidence="3" type="ORF">CEN46_23610</name>
</gene>
<keyword evidence="2" id="KW-0812">Transmembrane</keyword>
<keyword evidence="2" id="KW-1133">Transmembrane helix</keyword>
<protein>
    <submittedName>
        <fullName evidence="3">Uncharacterized protein</fullName>
    </submittedName>
</protein>
<feature type="region of interest" description="Disordered" evidence="1">
    <location>
        <begin position="172"/>
        <end position="208"/>
    </location>
</feature>
<feature type="transmembrane region" description="Helical" evidence="2">
    <location>
        <begin position="45"/>
        <end position="73"/>
    </location>
</feature>
<evidence type="ECO:0000256" key="2">
    <source>
        <dbReference type="SAM" id="Phobius"/>
    </source>
</evidence>
<comment type="caution">
    <text evidence="3">The sequence shown here is derived from an EMBL/GenBank/DDBJ whole genome shotgun (WGS) entry which is preliminary data.</text>
</comment>
<name>A0A2N6L6B3_9CYAN</name>
<feature type="compositionally biased region" description="Basic residues" evidence="1">
    <location>
        <begin position="197"/>
        <end position="208"/>
    </location>
</feature>
<dbReference type="Proteomes" id="UP000235081">
    <property type="component" value="Unassembled WGS sequence"/>
</dbReference>
<evidence type="ECO:0000313" key="4">
    <source>
        <dbReference type="Proteomes" id="UP000235081"/>
    </source>
</evidence>
<organism evidence="3 4">
    <name type="scientific">Fischerella thermalis CCMEE 5318</name>
    <dbReference type="NCBI Taxonomy" id="2019666"/>
    <lineage>
        <taxon>Bacteria</taxon>
        <taxon>Bacillati</taxon>
        <taxon>Cyanobacteriota</taxon>
        <taxon>Cyanophyceae</taxon>
        <taxon>Nostocales</taxon>
        <taxon>Hapalosiphonaceae</taxon>
        <taxon>Fischerella</taxon>
    </lineage>
</organism>
<evidence type="ECO:0000313" key="3">
    <source>
        <dbReference type="EMBL" id="PMB17421.1"/>
    </source>
</evidence>
<keyword evidence="2" id="KW-0472">Membrane</keyword>
<proteinExistence type="predicted"/>
<dbReference type="EMBL" id="NMQE01000815">
    <property type="protein sequence ID" value="PMB17421.1"/>
    <property type="molecule type" value="Genomic_DNA"/>
</dbReference>
<accession>A0A2N6L6B3</accession>